<dbReference type="SUPFAM" id="SSF81653">
    <property type="entry name" value="Calcium ATPase, transduction domain A"/>
    <property type="match status" value="1"/>
</dbReference>
<evidence type="ECO:0000313" key="10">
    <source>
        <dbReference type="Proteomes" id="UP000717515"/>
    </source>
</evidence>
<dbReference type="EMBL" id="JAIFTL010000382">
    <property type="protein sequence ID" value="KAG9319762.1"/>
    <property type="molecule type" value="Genomic_DNA"/>
</dbReference>
<dbReference type="Gene3D" id="3.40.1110.10">
    <property type="entry name" value="Calcium-transporting ATPase, cytoplasmic domain N"/>
    <property type="match status" value="1"/>
</dbReference>
<feature type="transmembrane region" description="Helical" evidence="7">
    <location>
        <begin position="960"/>
        <end position="981"/>
    </location>
</feature>
<dbReference type="InterPro" id="IPR008250">
    <property type="entry name" value="ATPase_P-typ_transduc_dom_A_sf"/>
</dbReference>
<dbReference type="SUPFAM" id="SSF56784">
    <property type="entry name" value="HAD-like"/>
    <property type="match status" value="1"/>
</dbReference>
<proteinExistence type="inferred from homology"/>
<dbReference type="GO" id="GO:0016020">
    <property type="term" value="C:membrane"/>
    <property type="evidence" value="ECO:0007669"/>
    <property type="project" value="UniProtKB-SubCell"/>
</dbReference>
<dbReference type="SFLD" id="SFLDS00003">
    <property type="entry name" value="Haloacid_Dehalogenase"/>
    <property type="match status" value="1"/>
</dbReference>
<dbReference type="InterPro" id="IPR023214">
    <property type="entry name" value="HAD_sf"/>
</dbReference>
<gene>
    <name evidence="9" type="ORF">KVV02_005335</name>
</gene>
<evidence type="ECO:0000256" key="1">
    <source>
        <dbReference type="ARBA" id="ARBA00004370"/>
    </source>
</evidence>
<sequence>MIIQSRNHWQEGTTTDSMTENLQASLTTDGESACIDPESPQATCCTVADSAQKSNALTADLISVSKKNSCCSPSKKDDKCDGSSLLRGRLENILVVDLASNPKNSSCCSSSRKVDKCGGSSFPQESRESTLVVDLAADPKKSSCCSSSQKDGNCFEQSSRKAPGDFKVTIGNDDTEHWKQACFLVDGMTCTGCENTLNAALQAHPSITGVKSNMFLNKSELSYNPAVLTTADIMVIIQAAGFSAQLQHSVTGNQCCFLVTRETNDFVPEKDRNIVNSTLSMNGVVAVDVIDHLPGFLVHVTFDPDVTGSRDIAHVLLAQGFIVELAKDGRDGAKKGRSDLLRMRQLLILSVILVIPVVFLVFIFPDAGTSEVLPDLSARSLALFLLTSPIQLYVGAPIYCGAWNGLVLSRELNMDSLVVLSTSCAYFYSTFATLVAIASTRYQAPEVFFESSAILMTLIILGRYMQALARGRATNALSKLKDLQSPTANLVIQGSNGEETVERIESGYLQRRDIIKILPSERIPADGVVVRGTTDVDESNMTGESVPVAKGISNEVMAGSINMNGTLLVRVTRVQSESKLHGIARLVEQAQASRTPSQALADKIAAWFTPCVIALGFITYVVWLIFGLQGKVDTTKYPPGVLALTFAIAVLVVSCPCAIALAVPTVIVVGTGVGARHGILVKDGGVFEDAAKVTHVVFDKTGTLTQGQFQVIECLELRDADGDDSVYDLAVTAASNSEHPLSLAVALYCGVRSSQSLLIEESTAYPGFGILCGVQGREVRVGKVAWAFEGIKISTEATDFLTRAHQHGQSTVAISSDQTPLMLFALADRPRPEAAAVVNHLKAMGLQVHVISGDHQSAVDHIARQLGVESTHAIGDCTPSDKLTRLTQLQIDGHHVAFCGDGTNDAPVLAQAQMGVALGAGTSGVAVATAKVVLLTNDLRGMVIAIDLARRVMARIRVNFAWTFLYNIAVIPLAAGCFVPLMKEARIPPALAGLGELLSVMPVLAFALLLKRYQVPASLITQTAECKN</sequence>
<dbReference type="Proteomes" id="UP000717515">
    <property type="component" value="Unassembled WGS sequence"/>
</dbReference>
<dbReference type="PRINTS" id="PR00119">
    <property type="entry name" value="CATATPASE"/>
</dbReference>
<comment type="similarity">
    <text evidence="7">Belongs to the cation transport ATPase (P-type) (TC 3.A.3) family. Type IB subfamily.</text>
</comment>
<evidence type="ECO:0000256" key="6">
    <source>
        <dbReference type="ARBA" id="ARBA00023136"/>
    </source>
</evidence>
<evidence type="ECO:0000256" key="3">
    <source>
        <dbReference type="ARBA" id="ARBA00022723"/>
    </source>
</evidence>
<evidence type="ECO:0000313" key="9">
    <source>
        <dbReference type="EMBL" id="KAG9319762.1"/>
    </source>
</evidence>
<dbReference type="CDD" id="cd00371">
    <property type="entry name" value="HMA"/>
    <property type="match status" value="1"/>
</dbReference>
<keyword evidence="7" id="KW-0067">ATP-binding</keyword>
<accession>A0A9P8CUH5</accession>
<feature type="transmembrane region" description="Helical" evidence="7">
    <location>
        <begin position="376"/>
        <end position="396"/>
    </location>
</feature>
<feature type="transmembrane region" description="Helical" evidence="7">
    <location>
        <begin position="444"/>
        <end position="462"/>
    </location>
</feature>
<keyword evidence="4" id="KW-1278">Translocase</keyword>
<keyword evidence="5 7" id="KW-1133">Transmembrane helix</keyword>
<dbReference type="Pfam" id="PF00122">
    <property type="entry name" value="E1-E2_ATPase"/>
    <property type="match status" value="1"/>
</dbReference>
<dbReference type="InterPro" id="IPR044492">
    <property type="entry name" value="P_typ_ATPase_HD_dom"/>
</dbReference>
<dbReference type="FunFam" id="2.70.150.10:FF:000002">
    <property type="entry name" value="Copper-transporting ATPase 1, putative"/>
    <property type="match status" value="1"/>
</dbReference>
<dbReference type="AlphaFoldDB" id="A0A9P8CUH5"/>
<evidence type="ECO:0000256" key="7">
    <source>
        <dbReference type="RuleBase" id="RU362081"/>
    </source>
</evidence>
<dbReference type="Gene3D" id="3.40.50.1000">
    <property type="entry name" value="HAD superfamily/HAD-like"/>
    <property type="match status" value="1"/>
</dbReference>
<organism evidence="9 10">
    <name type="scientific">Mortierella alpina</name>
    <name type="common">Oleaginous fungus</name>
    <name type="synonym">Mortierella renispora</name>
    <dbReference type="NCBI Taxonomy" id="64518"/>
    <lineage>
        <taxon>Eukaryota</taxon>
        <taxon>Fungi</taxon>
        <taxon>Fungi incertae sedis</taxon>
        <taxon>Mucoromycota</taxon>
        <taxon>Mortierellomycotina</taxon>
        <taxon>Mortierellomycetes</taxon>
        <taxon>Mortierellales</taxon>
        <taxon>Mortierellaceae</taxon>
        <taxon>Mortierella</taxon>
    </lineage>
</organism>
<keyword evidence="2 7" id="KW-0812">Transmembrane</keyword>
<feature type="transmembrane region" description="Helical" evidence="7">
    <location>
        <begin position="417"/>
        <end position="438"/>
    </location>
</feature>
<evidence type="ECO:0000256" key="4">
    <source>
        <dbReference type="ARBA" id="ARBA00022967"/>
    </source>
</evidence>
<dbReference type="NCBIfam" id="TIGR01511">
    <property type="entry name" value="ATPase-IB1_Cu"/>
    <property type="match status" value="1"/>
</dbReference>
<dbReference type="PROSITE" id="PS00154">
    <property type="entry name" value="ATPASE_E1_E2"/>
    <property type="match status" value="1"/>
</dbReference>
<feature type="transmembrane region" description="Helical" evidence="7">
    <location>
        <begin position="646"/>
        <end position="669"/>
    </location>
</feature>
<dbReference type="InterPro" id="IPR006121">
    <property type="entry name" value="HMA_dom"/>
</dbReference>
<comment type="caution">
    <text evidence="9">The sequence shown here is derived from an EMBL/GenBank/DDBJ whole genome shotgun (WGS) entry which is preliminary data.</text>
</comment>
<keyword evidence="7" id="KW-0547">Nucleotide-binding</keyword>
<dbReference type="PROSITE" id="PS01229">
    <property type="entry name" value="COF_2"/>
    <property type="match status" value="1"/>
</dbReference>
<protein>
    <recommendedName>
        <fullName evidence="8">HMA domain-containing protein</fullName>
    </recommendedName>
</protein>
<dbReference type="SUPFAM" id="SSF81665">
    <property type="entry name" value="Calcium ATPase, transmembrane domain M"/>
    <property type="match status" value="1"/>
</dbReference>
<dbReference type="GO" id="GO:0005524">
    <property type="term" value="F:ATP binding"/>
    <property type="evidence" value="ECO:0007669"/>
    <property type="project" value="UniProtKB-UniRule"/>
</dbReference>
<dbReference type="InterPro" id="IPR023299">
    <property type="entry name" value="ATPase_P-typ_cyto_dom_N"/>
</dbReference>
<dbReference type="SUPFAM" id="SSF55008">
    <property type="entry name" value="HMA, heavy metal-associated domain"/>
    <property type="match status" value="1"/>
</dbReference>
<dbReference type="InterPro" id="IPR001757">
    <property type="entry name" value="P_typ_ATPase"/>
</dbReference>
<dbReference type="SFLD" id="SFLDG00002">
    <property type="entry name" value="C1.7:_P-type_atpase_like"/>
    <property type="match status" value="1"/>
</dbReference>
<comment type="subcellular location">
    <subcellularLocation>
        <location evidence="1 7">Membrane</location>
    </subcellularLocation>
</comment>
<dbReference type="SFLD" id="SFLDF00027">
    <property type="entry name" value="p-type_atpase"/>
    <property type="match status" value="1"/>
</dbReference>
<keyword evidence="6 7" id="KW-0472">Membrane</keyword>
<dbReference type="NCBIfam" id="TIGR01525">
    <property type="entry name" value="ATPase-IB_hvy"/>
    <property type="match status" value="1"/>
</dbReference>
<dbReference type="InterPro" id="IPR036163">
    <property type="entry name" value="HMA_dom_sf"/>
</dbReference>
<evidence type="ECO:0000259" key="8">
    <source>
        <dbReference type="PROSITE" id="PS50846"/>
    </source>
</evidence>
<dbReference type="InterPro" id="IPR027256">
    <property type="entry name" value="P-typ_ATPase_IB"/>
</dbReference>
<reference evidence="9" key="1">
    <citation type="submission" date="2021-07" db="EMBL/GenBank/DDBJ databases">
        <title>Draft genome of Mortierella alpina, strain LL118, isolated from an aspen leaf litter sample.</title>
        <authorList>
            <person name="Yang S."/>
            <person name="Vinatzer B.A."/>
        </authorList>
    </citation>
    <scope>NUCLEOTIDE SEQUENCE</scope>
    <source>
        <strain evidence="9">LL118</strain>
    </source>
</reference>
<dbReference type="InterPro" id="IPR018303">
    <property type="entry name" value="ATPase_P-typ_P_site"/>
</dbReference>
<dbReference type="NCBIfam" id="TIGR01494">
    <property type="entry name" value="ATPase_P-type"/>
    <property type="match status" value="1"/>
</dbReference>
<name>A0A9P8CUH5_MORAP</name>
<evidence type="ECO:0000256" key="5">
    <source>
        <dbReference type="ARBA" id="ARBA00022989"/>
    </source>
</evidence>
<dbReference type="Gene3D" id="2.70.150.10">
    <property type="entry name" value="Calcium-transporting ATPase, cytoplasmic transduction domain A"/>
    <property type="match status" value="1"/>
</dbReference>
<feature type="transmembrane region" description="Helical" evidence="7">
    <location>
        <begin position="346"/>
        <end position="364"/>
    </location>
</feature>
<feature type="domain" description="HMA" evidence="8">
    <location>
        <begin position="179"/>
        <end position="245"/>
    </location>
</feature>
<feature type="transmembrane region" description="Helical" evidence="7">
    <location>
        <begin position="604"/>
        <end position="626"/>
    </location>
</feature>
<dbReference type="GO" id="GO:0016887">
    <property type="term" value="F:ATP hydrolysis activity"/>
    <property type="evidence" value="ECO:0007669"/>
    <property type="project" value="InterPro"/>
</dbReference>
<dbReference type="InterPro" id="IPR059000">
    <property type="entry name" value="ATPase_P-type_domA"/>
</dbReference>
<dbReference type="GO" id="GO:0046872">
    <property type="term" value="F:metal ion binding"/>
    <property type="evidence" value="ECO:0007669"/>
    <property type="project" value="UniProtKB-KW"/>
</dbReference>
<keyword evidence="3 7" id="KW-0479">Metal-binding</keyword>
<dbReference type="InterPro" id="IPR023298">
    <property type="entry name" value="ATPase_P-typ_TM_dom_sf"/>
</dbReference>
<dbReference type="PANTHER" id="PTHR46594:SF4">
    <property type="entry name" value="P-TYPE CATION-TRANSPORTING ATPASE"/>
    <property type="match status" value="1"/>
</dbReference>
<dbReference type="SUPFAM" id="SSF81660">
    <property type="entry name" value="Metal cation-transporting ATPase, ATP-binding domain N"/>
    <property type="match status" value="1"/>
</dbReference>
<evidence type="ECO:0000256" key="2">
    <source>
        <dbReference type="ARBA" id="ARBA00022692"/>
    </source>
</evidence>
<dbReference type="PANTHER" id="PTHR46594">
    <property type="entry name" value="P-TYPE CATION-TRANSPORTING ATPASE"/>
    <property type="match status" value="1"/>
</dbReference>
<dbReference type="GO" id="GO:0019829">
    <property type="term" value="F:ATPase-coupled monoatomic cation transmembrane transporter activity"/>
    <property type="evidence" value="ECO:0007669"/>
    <property type="project" value="InterPro"/>
</dbReference>
<dbReference type="Pfam" id="PF00702">
    <property type="entry name" value="Hydrolase"/>
    <property type="match status" value="1"/>
</dbReference>
<dbReference type="PROSITE" id="PS50846">
    <property type="entry name" value="HMA_2"/>
    <property type="match status" value="1"/>
</dbReference>
<dbReference type="InterPro" id="IPR036412">
    <property type="entry name" value="HAD-like_sf"/>
</dbReference>
<feature type="transmembrane region" description="Helical" evidence="7">
    <location>
        <begin position="987"/>
        <end position="1010"/>
    </location>
</feature>
<dbReference type="Gene3D" id="3.30.70.100">
    <property type="match status" value="1"/>
</dbReference>